<accession>A0A544QKF5</accession>
<organism evidence="1 2">
    <name type="scientific">Halonotius roseus</name>
    <dbReference type="NCBI Taxonomy" id="2511997"/>
    <lineage>
        <taxon>Archaea</taxon>
        <taxon>Methanobacteriati</taxon>
        <taxon>Methanobacteriota</taxon>
        <taxon>Stenosarchaea group</taxon>
        <taxon>Halobacteria</taxon>
        <taxon>Halobacteriales</taxon>
        <taxon>Haloferacaceae</taxon>
        <taxon>Halonotius</taxon>
    </lineage>
</organism>
<proteinExistence type="predicted"/>
<dbReference type="RefSeq" id="WP_142444342.1">
    <property type="nucleotide sequence ID" value="NZ_SESI01000004.1"/>
</dbReference>
<name>A0A544QKF5_9EURY</name>
<gene>
    <name evidence="1" type="ORF">EWF95_12080</name>
</gene>
<dbReference type="OrthoDB" id="294990at2157"/>
<comment type="caution">
    <text evidence="1">The sequence shown here is derived from an EMBL/GenBank/DDBJ whole genome shotgun (WGS) entry which is preliminary data.</text>
</comment>
<evidence type="ECO:0000313" key="1">
    <source>
        <dbReference type="EMBL" id="TQQ78865.1"/>
    </source>
</evidence>
<dbReference type="Proteomes" id="UP000315385">
    <property type="component" value="Unassembled WGS sequence"/>
</dbReference>
<dbReference type="InterPro" id="IPR045397">
    <property type="entry name" value="TumE-like"/>
</dbReference>
<sequence>MVDGAVVIERNFEFDGDAGTRVELFVVEDSTAPGGYAYRFQYYNPGDNEAILRYDNAHDSAVGPHHRHHNGEVTGIEFTDLETHLARFRREVHRLNEQR</sequence>
<dbReference type="EMBL" id="SESI01000004">
    <property type="protein sequence ID" value="TQQ78865.1"/>
    <property type="molecule type" value="Genomic_DNA"/>
</dbReference>
<dbReference type="AlphaFoldDB" id="A0A544QKF5"/>
<protein>
    <submittedName>
        <fullName evidence="1">Uncharacterized protein</fullName>
    </submittedName>
</protein>
<dbReference type="Pfam" id="PF20126">
    <property type="entry name" value="TumE"/>
    <property type="match status" value="1"/>
</dbReference>
<keyword evidence="2" id="KW-1185">Reference proteome</keyword>
<evidence type="ECO:0000313" key="2">
    <source>
        <dbReference type="Proteomes" id="UP000315385"/>
    </source>
</evidence>
<reference evidence="1 2" key="1">
    <citation type="submission" date="2019-02" db="EMBL/GenBank/DDBJ databases">
        <title>Halonotius sp. a new haloqrchaeon isolated from saline water.</title>
        <authorList>
            <person name="Duran-Viseras A."/>
            <person name="Sanchez-Porro C."/>
            <person name="Ventosa A."/>
        </authorList>
    </citation>
    <scope>NUCLEOTIDE SEQUENCE [LARGE SCALE GENOMIC DNA]</scope>
    <source>
        <strain evidence="1 2">F9-27</strain>
    </source>
</reference>